<dbReference type="RefSeq" id="WP_182661383.1">
    <property type="nucleotide sequence ID" value="NZ_JACIVI010000001.1"/>
</dbReference>
<feature type="transmembrane region" description="Helical" evidence="1">
    <location>
        <begin position="1016"/>
        <end position="1039"/>
    </location>
</feature>
<dbReference type="Pfam" id="PF00873">
    <property type="entry name" value="ACR_tran"/>
    <property type="match status" value="1"/>
</dbReference>
<feature type="transmembrane region" description="Helical" evidence="1">
    <location>
        <begin position="436"/>
        <end position="459"/>
    </location>
</feature>
<dbReference type="InterPro" id="IPR001036">
    <property type="entry name" value="Acrflvin-R"/>
</dbReference>
<dbReference type="Gene3D" id="3.30.2090.10">
    <property type="entry name" value="Multidrug efflux transporter AcrB TolC docking domain, DN and DC subdomains"/>
    <property type="match status" value="2"/>
</dbReference>
<dbReference type="PANTHER" id="PTHR32063:SF8">
    <property type="entry name" value="CATION EFFLUX PROTEIN"/>
    <property type="match status" value="1"/>
</dbReference>
<dbReference type="Gene3D" id="1.20.1640.10">
    <property type="entry name" value="Multidrug efflux transporter AcrB transmembrane domain"/>
    <property type="match status" value="2"/>
</dbReference>
<gene>
    <name evidence="2" type="ORF">H4F90_03140</name>
</gene>
<accession>A0A839HH09</accession>
<dbReference type="Proteomes" id="UP000586093">
    <property type="component" value="Unassembled WGS sequence"/>
</dbReference>
<dbReference type="SUPFAM" id="SSF82714">
    <property type="entry name" value="Multidrug efflux transporter AcrB TolC docking domain, DN and DC subdomains"/>
    <property type="match status" value="2"/>
</dbReference>
<dbReference type="Gene3D" id="3.30.70.1440">
    <property type="entry name" value="Multidrug efflux transporter AcrB pore domain"/>
    <property type="match status" value="1"/>
</dbReference>
<evidence type="ECO:0000313" key="2">
    <source>
        <dbReference type="EMBL" id="MBB1160973.1"/>
    </source>
</evidence>
<dbReference type="EMBL" id="JACIVI010000001">
    <property type="protein sequence ID" value="MBB1160973.1"/>
    <property type="molecule type" value="Genomic_DNA"/>
</dbReference>
<feature type="transmembrane region" description="Helical" evidence="1">
    <location>
        <begin position="913"/>
        <end position="933"/>
    </location>
</feature>
<dbReference type="GO" id="GO:0005886">
    <property type="term" value="C:plasma membrane"/>
    <property type="evidence" value="ECO:0007669"/>
    <property type="project" value="TreeGrafter"/>
</dbReference>
<comment type="caution">
    <text evidence="2">The sequence shown here is derived from an EMBL/GenBank/DDBJ whole genome shotgun (WGS) entry which is preliminary data.</text>
</comment>
<dbReference type="InterPro" id="IPR027463">
    <property type="entry name" value="AcrB_DN_DC_subdom"/>
</dbReference>
<feature type="transmembrane region" description="Helical" evidence="1">
    <location>
        <begin position="465"/>
        <end position="490"/>
    </location>
</feature>
<keyword evidence="1" id="KW-1133">Transmembrane helix</keyword>
<dbReference type="SUPFAM" id="SSF82866">
    <property type="entry name" value="Multidrug efflux transporter AcrB transmembrane domain"/>
    <property type="match status" value="2"/>
</dbReference>
<dbReference type="Gene3D" id="3.30.70.1320">
    <property type="entry name" value="Multidrug efflux transporter AcrB pore domain like"/>
    <property type="match status" value="1"/>
</dbReference>
<protein>
    <submittedName>
        <fullName evidence="2">Efflux RND transporter permease subunit</fullName>
    </submittedName>
</protein>
<evidence type="ECO:0000256" key="1">
    <source>
        <dbReference type="SAM" id="Phobius"/>
    </source>
</evidence>
<proteinExistence type="predicted"/>
<dbReference type="Gene3D" id="3.30.70.1430">
    <property type="entry name" value="Multidrug efflux transporter AcrB pore domain"/>
    <property type="match status" value="2"/>
</dbReference>
<feature type="transmembrane region" description="Helical" evidence="1">
    <location>
        <begin position="386"/>
        <end position="405"/>
    </location>
</feature>
<keyword evidence="1" id="KW-0812">Transmembrane</keyword>
<feature type="transmembrane region" description="Helical" evidence="1">
    <location>
        <begin position="334"/>
        <end position="353"/>
    </location>
</feature>
<name>A0A839HH09_9BURK</name>
<feature type="transmembrane region" description="Helical" evidence="1">
    <location>
        <begin position="360"/>
        <end position="380"/>
    </location>
</feature>
<reference evidence="2 3" key="1">
    <citation type="submission" date="2020-08" db="EMBL/GenBank/DDBJ databases">
        <title>Aquariorum lacteus gen. nov., sp. nov., a new member of the family Comamonadaceae, isolated from freshwater aquarium.</title>
        <authorList>
            <person name="Chun S.-J."/>
        </authorList>
    </citation>
    <scope>NUCLEOTIDE SEQUENCE [LARGE SCALE GENOMIC DNA]</scope>
    <source>
        <strain evidence="2 3">SJAQ100</strain>
    </source>
</reference>
<organism evidence="2 3">
    <name type="scientific">Aquariibacter albus</name>
    <dbReference type="NCBI Taxonomy" id="2759899"/>
    <lineage>
        <taxon>Bacteria</taxon>
        <taxon>Pseudomonadati</taxon>
        <taxon>Pseudomonadota</taxon>
        <taxon>Betaproteobacteria</taxon>
        <taxon>Burkholderiales</taxon>
        <taxon>Sphaerotilaceae</taxon>
        <taxon>Aquariibacter</taxon>
    </lineage>
</organism>
<feature type="transmembrane region" description="Helical" evidence="1">
    <location>
        <begin position="536"/>
        <end position="556"/>
    </location>
</feature>
<dbReference type="GO" id="GO:0042910">
    <property type="term" value="F:xenobiotic transmembrane transporter activity"/>
    <property type="evidence" value="ECO:0007669"/>
    <property type="project" value="TreeGrafter"/>
</dbReference>
<feature type="transmembrane region" description="Helical" evidence="1">
    <location>
        <begin position="939"/>
        <end position="963"/>
    </location>
</feature>
<dbReference type="PRINTS" id="PR00702">
    <property type="entry name" value="ACRIFLAVINRP"/>
</dbReference>
<dbReference type="PANTHER" id="PTHR32063">
    <property type="match status" value="1"/>
</dbReference>
<evidence type="ECO:0000313" key="3">
    <source>
        <dbReference type="Proteomes" id="UP000586093"/>
    </source>
</evidence>
<dbReference type="SUPFAM" id="SSF82693">
    <property type="entry name" value="Multidrug efflux transporter AcrB pore domain, PN1, PN2, PC1 and PC2 subdomains"/>
    <property type="match status" value="2"/>
</dbReference>
<keyword evidence="3" id="KW-1185">Reference proteome</keyword>
<feature type="transmembrane region" description="Helical" evidence="1">
    <location>
        <begin position="984"/>
        <end position="1004"/>
    </location>
</feature>
<keyword evidence="1" id="KW-0472">Membrane</keyword>
<dbReference type="AlphaFoldDB" id="A0A839HH09"/>
<sequence length="1065" mass="112659">MWIVRYALDRAYTIAVMALLIVLAGVLSARKMSTDILPSVDIPSVNLIWTYPGLSAAEMAGKLTSFSEIAILNNVDDVLEARSETTDGVAIVKIDFQPQADIAIALSQVTSVSQTILRRMPPGTTPPLIVRASQSSQPIVNLVLGSATLDDAALYDYARLALRSQIQNIPGVRMTLPYGGAARQVMLDLDPAALQRHGLTAADVGAALAAQNLTLPAGALREGERELKISLNASPERAGDFAELPIKRIGERLIRLGEVAGVRDGPAVQTNLARLNGDNAVMVSILKLGNASTVDIVRQIRERLPEIRAAAPPGMTIEPVFDQSVFVQAAVDTVAFEGVLVGSLVAAVVLVFIGSLRSTAIVLTSIPLALLASVAGLAATGQTFNLMTLGGLALAIGILVDNALVEIENTNRHIALGETVREAVLKSAREVVFPEFVSTLCICIVFLPIFLLTGVPAYVFKPMALAVVFAMAASFLLSRTLVPMLAHVLLPGELARRQRKGLNLSEKLQHRVEHGLDALRDRYVARLSGAMQRLGPGLLAVILGVATLLALGGYAASQLQREFFPRTDAGLIRVYLRAPTGLRLEETARLFADVQRAIRAELPPGELDSVVEVIGAPDAINQAWVDSTVVGSFDGELYLQLKPGPRTPVVETEARLRRLLAERFPQLLVLMRPADTTGLTLAGASPSALDLRIVGRDGPGNRAVARQLAEGLRGLDGVEDVALRQVPDLPQIHLEIDRARALQYGITQQQVANAVLAALGSGNTVAPQFWSDTATGTSYPVQLIIPPLAIESVETLLNTPVRLAENGEPILLRAVATATPRTVPANVSRVTLAPALNVLGNVSTRDLGGVAEALAPQLSEAQAKLKPGNRIEMRGQVQLMQQAYRDLAGGLALAVLLVFLVQAANFQSWLLPLNAMAALPVALAGAAAGLWLTGTPLSVPALMGMIMVIGVSTANSVLITSFARDRLDAGDTPRDAALAAAGARLRPVLMTALAMIVGVLPMALGHGEGGEQNAPLGRAVVGGLVFGTFGSLVLVPLLFSRCALPRWRALQRRGLPPTVEPPPAP</sequence>
<feature type="transmembrane region" description="Helical" evidence="1">
    <location>
        <begin position="887"/>
        <end position="906"/>
    </location>
</feature>